<organism evidence="4 5">
    <name type="scientific">Streptomyces johnsoniae</name>
    <dbReference type="NCBI Taxonomy" id="3075532"/>
    <lineage>
        <taxon>Bacteria</taxon>
        <taxon>Bacillati</taxon>
        <taxon>Actinomycetota</taxon>
        <taxon>Actinomycetes</taxon>
        <taxon>Kitasatosporales</taxon>
        <taxon>Streptomycetaceae</taxon>
        <taxon>Streptomyces</taxon>
    </lineage>
</organism>
<keyword evidence="1" id="KW-0238">DNA-binding</keyword>
<dbReference type="InterPro" id="IPR000551">
    <property type="entry name" value="MerR-type_HTH_dom"/>
</dbReference>
<gene>
    <name evidence="4" type="ORF">RM779_11000</name>
</gene>
<feature type="compositionally biased region" description="Basic and acidic residues" evidence="2">
    <location>
        <begin position="156"/>
        <end position="168"/>
    </location>
</feature>
<evidence type="ECO:0000259" key="3">
    <source>
        <dbReference type="PROSITE" id="PS50937"/>
    </source>
</evidence>
<dbReference type="Gene3D" id="1.10.1660.10">
    <property type="match status" value="1"/>
</dbReference>
<reference evidence="5" key="1">
    <citation type="submission" date="2023-07" db="EMBL/GenBank/DDBJ databases">
        <title>30 novel species of actinomycetes from the DSMZ collection.</title>
        <authorList>
            <person name="Nouioui I."/>
        </authorList>
    </citation>
    <scope>NUCLEOTIDE SEQUENCE [LARGE SCALE GENOMIC DNA]</scope>
    <source>
        <strain evidence="5">DSM 41886</strain>
    </source>
</reference>
<dbReference type="InterPro" id="IPR047057">
    <property type="entry name" value="MerR_fam"/>
</dbReference>
<evidence type="ECO:0000256" key="1">
    <source>
        <dbReference type="ARBA" id="ARBA00023125"/>
    </source>
</evidence>
<dbReference type="PROSITE" id="PS50937">
    <property type="entry name" value="HTH_MERR_2"/>
    <property type="match status" value="1"/>
</dbReference>
<dbReference type="PANTHER" id="PTHR30204:SF97">
    <property type="entry name" value="MERR FAMILY REGULATORY PROTEIN"/>
    <property type="match status" value="1"/>
</dbReference>
<feature type="domain" description="HTH merR-type" evidence="3">
    <location>
        <begin position="7"/>
        <end position="51"/>
    </location>
</feature>
<keyword evidence="5" id="KW-1185">Reference proteome</keyword>
<dbReference type="SUPFAM" id="SSF46955">
    <property type="entry name" value="Putative DNA-binding domain"/>
    <property type="match status" value="1"/>
</dbReference>
<dbReference type="InterPro" id="IPR009061">
    <property type="entry name" value="DNA-bd_dom_put_sf"/>
</dbReference>
<dbReference type="EMBL" id="JAVREV010000005">
    <property type="protein sequence ID" value="MDT0443119.1"/>
    <property type="molecule type" value="Genomic_DNA"/>
</dbReference>
<dbReference type="PANTHER" id="PTHR30204">
    <property type="entry name" value="REDOX-CYCLING DRUG-SENSING TRANSCRIPTIONAL ACTIVATOR SOXR"/>
    <property type="match status" value="1"/>
</dbReference>
<proteinExistence type="predicted"/>
<protein>
    <submittedName>
        <fullName evidence="4">MerR family transcriptional regulator</fullName>
    </submittedName>
</protein>
<evidence type="ECO:0000313" key="5">
    <source>
        <dbReference type="Proteomes" id="UP001183615"/>
    </source>
</evidence>
<feature type="region of interest" description="Disordered" evidence="2">
    <location>
        <begin position="148"/>
        <end position="203"/>
    </location>
</feature>
<evidence type="ECO:0000313" key="4">
    <source>
        <dbReference type="EMBL" id="MDT0443119.1"/>
    </source>
</evidence>
<name>A0ABU2S3V9_9ACTN</name>
<sequence>MTDSGVTIGEAAALYGVAPSTLRWWERQGVLRPPARAGGRRSYAAHDLRRIGLAYLCCVTGTMPLDRAAIVTSGRSAHTAWQETVREQIARLDREAEQLMAARAYLEHLLGCTDDDPAAHCPVLDGDLAAHTPRGRVSEPGLTAAARAARAHPLPARRDGSRVQRGEKTPQPAGRYEKEAAGTPECPGCGGTFTRAPRGRSRTYCSPACRQRAYRARAARRRAPGGVSA</sequence>
<comment type="caution">
    <text evidence="4">The sequence shown here is derived from an EMBL/GenBank/DDBJ whole genome shotgun (WGS) entry which is preliminary data.</text>
</comment>
<dbReference type="Proteomes" id="UP001183615">
    <property type="component" value="Unassembled WGS sequence"/>
</dbReference>
<evidence type="ECO:0000256" key="2">
    <source>
        <dbReference type="SAM" id="MobiDB-lite"/>
    </source>
</evidence>
<dbReference type="RefSeq" id="WP_311617501.1">
    <property type="nucleotide sequence ID" value="NZ_JAVREV010000005.1"/>
</dbReference>
<dbReference type="SMART" id="SM00422">
    <property type="entry name" value="HTH_MERR"/>
    <property type="match status" value="1"/>
</dbReference>
<accession>A0ABU2S3V9</accession>
<dbReference type="CDD" id="cd00592">
    <property type="entry name" value="HTH_MerR-like"/>
    <property type="match status" value="1"/>
</dbReference>
<dbReference type="Pfam" id="PF13411">
    <property type="entry name" value="MerR_1"/>
    <property type="match status" value="1"/>
</dbReference>